<accession>A0A890V1W4</accession>
<evidence type="ECO:0000313" key="3">
    <source>
        <dbReference type="Proteomes" id="UP000654052"/>
    </source>
</evidence>
<evidence type="ECO:0000256" key="1">
    <source>
        <dbReference type="SAM" id="MobiDB-lite"/>
    </source>
</evidence>
<feature type="region of interest" description="Disordered" evidence="1">
    <location>
        <begin position="302"/>
        <end position="353"/>
    </location>
</feature>
<feature type="region of interest" description="Disordered" evidence="1">
    <location>
        <begin position="970"/>
        <end position="993"/>
    </location>
</feature>
<reference evidence="2" key="1">
    <citation type="submission" date="2021-01" db="EMBL/GenBank/DDBJ databases">
        <authorList>
            <person name="Weegman M.K."/>
            <person name="Spring A.S."/>
            <person name="Bonilla J.A."/>
            <person name="Klyczek K."/>
            <person name="Garlena R.A."/>
            <person name="Russell D.A."/>
            <person name="Pope W.H."/>
            <person name="Jacobs-Sera D."/>
            <person name="Hatfull G.F."/>
        </authorList>
    </citation>
    <scope>NUCLEOTIDE SEQUENCE</scope>
</reference>
<proteinExistence type="predicted"/>
<feature type="compositionally biased region" description="Low complexity" evidence="1">
    <location>
        <begin position="222"/>
        <end position="233"/>
    </location>
</feature>
<evidence type="ECO:0000313" key="2">
    <source>
        <dbReference type="EMBL" id="QRI45091.1"/>
    </source>
</evidence>
<dbReference type="EMBL" id="MW507126">
    <property type="protein sequence ID" value="QRI45091.1"/>
    <property type="molecule type" value="Genomic_DNA"/>
</dbReference>
<sequence length="1743" mass="189085">MASFMDYYQEELRKRTPSAPSRSSLPTSIRTGGAAAPVKESGPQSFGNWLIDIISRPLYAVTNTINKTVDSAVSSQEKSEAGDSSGAAGDALGTIFGIPARLIEGLVSTDPSTKNSFGQTLEKVTDRVGLANDPYYVDRENNVDPFAKGVVGFAGDVALDPTTYIPGAVLLKGAKAGARAADRGLSALSEGLSGANKVENASTIASRAAAEAAAAENIAAAAPKTPKPARAATDNPFEGINNLDPGEFRPSRAAESGKVERLDTFGTDLARVEEFLGGPVPRPARPAGVPDRLALETAGDVAPGAARTAPTPPPPASPVDDLLSGAQRAPEPEAPRIPDEVMDENGAIPTGGGSIEDIINQSPNRQPIADVLTRLADDAATGRTRPFDAREFITTTKEKLYTQLPGDPIQKNYSIRELANIATVSKGTPRGTAATKAVVDAISREKLARSGEAATPMDALSAFQQAARMEPTEMRNAFGDDLYDYLTTVNSPKKMHDTLTNIRNVIEPTEGVMDVLRNMDQNLSRLLSQRLGIPRASKPKTPEEAADLAEKMLRANEPYQAALAKGLAKALDTELTDLAEKGYLHYIQKLGMKVARTSKKAGEGKGRFVDQLNGFSQYTMLRNQSDAIDMAALDIIRSRGLKGDGYRDLYSAQRTEVYKEAVLRVMEDQAKLLDDIGAHMSIGVGADTTMLSMSEVYRSLLASADELGMARTIDQGLFNYGTQAAPTAVTDAVSAALHGASREDILAVLTDPKKYGNKGLLKNSQGRRPNNLIDSGHGWGSLNRNSLADIARELGVDNNTVKAMIRRKERGRTSKTTGQTRKADHYYLSYKVGDRNLMAEALTDTILKSVDDLKLRAAENESAFVSRTRQEIHKLSSDELSKIESFLKDPSGTILKIRAFAARKKRIEADAAAMNASVDAARGAEETVDAALGQELVSTMAAADRGQSKAASATTEVELREATDTFTGGTWDSIKDEWDERPSASDVEDPITGLRPNEEWADVVDEGTPLAGDWTDMLFDEAAEFIQKGAKKSSKKKGRKGPYVDLSEDAPAMVDAFGQRIIDPYGIMKHKVRLWFDQNYLAPNAMRTAHAWQNSMSMRTAYVGHQLNAIHKAARKISDDPNLLQNVFAAIQRGESFGSDEAVKGLDEMIRGVLGDFFDLDASGSMGNVFLRTTGQPELVNAMLKQKGIDQAFDLGLAKKTAAAKSIPLDQALADQWKGWKVTDPLDFMHRMSQARQELAFNKGAALSFMDMARSKGAVSNKKAPGFVRIQASGDSRFAAHLPQDVYVKRELAEELRRVEQVYRTSREFQGQLGDFVRNVYAPLLNSWKFAITLPRPGHHIRNLIGDTSVTWMRRGNQHFTRSWKDAVKLLSTRANYADVNMLEAANRYGLKDLPKGGDTLITSGKFEFTVDELYAALAEGGALPTYQIGEDFVNAGGMLNDILGKVTLRDTRLGEQLGKLSEGRDHLARFQHFIQALRQDAPKWKGSREDLLQNAIREVIKYHPDASLLTTAESKIRLAIPFYSWFGKILPALVESMVMHPGRLSTFNKASFNWAVANGLDPESLSDPFPDDQLFPSFITESVLGPQFLGGALPLPGGDQQYIRMNPGIAHLDVLDTLGTDPLRGIAGMTSPLVRVPAELLSGGSWSTGGRINDWSDYLDQSIPGLNYLANVSGVSPTGSVESLLSGQGLDQQAQVAKGNKTDFDKYLSVANWITGLGLQNLSRPNYINYAEIERRNEAGSK</sequence>
<feature type="region of interest" description="Disordered" evidence="1">
    <location>
        <begin position="12"/>
        <end position="41"/>
    </location>
</feature>
<dbReference type="RefSeq" id="YP_010755447.1">
    <property type="nucleotide sequence ID" value="NC_073470.1"/>
</dbReference>
<feature type="compositionally biased region" description="Polar residues" evidence="1">
    <location>
        <begin position="18"/>
        <end position="30"/>
    </location>
</feature>
<organism evidence="2 3">
    <name type="scientific">Microbacterium phage Shocker</name>
    <dbReference type="NCBI Taxonomy" id="2805839"/>
    <lineage>
        <taxon>Viruses</taxon>
        <taxon>Duplodnaviria</taxon>
        <taxon>Heunggongvirae</taxon>
        <taxon>Uroviricota</taxon>
        <taxon>Caudoviricetes</taxon>
        <taxon>Shockervirus</taxon>
        <taxon>Shockervirus shocker</taxon>
    </lineage>
</organism>
<dbReference type="KEGG" id="vg:80020101"/>
<dbReference type="GeneID" id="80020101"/>
<feature type="region of interest" description="Disordered" evidence="1">
    <location>
        <begin position="222"/>
        <end position="259"/>
    </location>
</feature>
<name>A0A890V1W4_9CAUD</name>
<dbReference type="Proteomes" id="UP000654052">
    <property type="component" value="Segment"/>
</dbReference>
<feature type="compositionally biased region" description="Basic and acidic residues" evidence="1">
    <location>
        <begin position="973"/>
        <end position="983"/>
    </location>
</feature>
<gene>
    <name evidence="2" type="primary">37</name>
    <name evidence="2" type="ORF">SEA_SHOCKER_37</name>
</gene>
<protein>
    <submittedName>
        <fullName evidence="2">Uncharacterized protein</fullName>
    </submittedName>
</protein>
<feature type="compositionally biased region" description="Basic and acidic residues" evidence="1">
    <location>
        <begin position="246"/>
        <end position="259"/>
    </location>
</feature>
<keyword evidence="3" id="KW-1185">Reference proteome</keyword>
<feature type="compositionally biased region" description="Basic and acidic residues" evidence="1">
    <location>
        <begin position="330"/>
        <end position="339"/>
    </location>
</feature>